<dbReference type="EMBL" id="QKYT01000033">
    <property type="protein sequence ID" value="RIA97194.1"/>
    <property type="molecule type" value="Genomic_DNA"/>
</dbReference>
<feature type="region of interest" description="Disordered" evidence="1">
    <location>
        <begin position="68"/>
        <end position="94"/>
    </location>
</feature>
<reference evidence="2 3" key="1">
    <citation type="submission" date="2018-06" db="EMBL/GenBank/DDBJ databases">
        <title>Comparative genomics reveals the genomic features of Rhizophagus irregularis, R. cerebriforme, R. diaphanum and Gigaspora rosea, and their symbiotic lifestyle signature.</title>
        <authorList>
            <person name="Morin E."/>
            <person name="San Clemente H."/>
            <person name="Chen E.C.H."/>
            <person name="De La Providencia I."/>
            <person name="Hainaut M."/>
            <person name="Kuo A."/>
            <person name="Kohler A."/>
            <person name="Murat C."/>
            <person name="Tang N."/>
            <person name="Roy S."/>
            <person name="Loubradou J."/>
            <person name="Henrissat B."/>
            <person name="Grigoriev I.V."/>
            <person name="Corradi N."/>
            <person name="Roux C."/>
            <person name="Martin F.M."/>
        </authorList>
    </citation>
    <scope>NUCLEOTIDE SEQUENCE [LARGE SCALE GENOMIC DNA]</scope>
    <source>
        <strain evidence="2 3">DAOM 227022</strain>
    </source>
</reference>
<organism evidence="2 3">
    <name type="scientific">Glomus cerebriforme</name>
    <dbReference type="NCBI Taxonomy" id="658196"/>
    <lineage>
        <taxon>Eukaryota</taxon>
        <taxon>Fungi</taxon>
        <taxon>Fungi incertae sedis</taxon>
        <taxon>Mucoromycota</taxon>
        <taxon>Glomeromycotina</taxon>
        <taxon>Glomeromycetes</taxon>
        <taxon>Glomerales</taxon>
        <taxon>Glomeraceae</taxon>
        <taxon>Glomus</taxon>
    </lineage>
</organism>
<feature type="compositionally biased region" description="Polar residues" evidence="1">
    <location>
        <begin position="68"/>
        <end position="79"/>
    </location>
</feature>
<gene>
    <name evidence="2" type="ORF">C1645_814444</name>
</gene>
<evidence type="ECO:0000256" key="1">
    <source>
        <dbReference type="SAM" id="MobiDB-lite"/>
    </source>
</evidence>
<feature type="region of interest" description="Disordered" evidence="1">
    <location>
        <begin position="184"/>
        <end position="204"/>
    </location>
</feature>
<name>A0A397TQN6_9GLOM</name>
<evidence type="ECO:0000313" key="3">
    <source>
        <dbReference type="Proteomes" id="UP000265703"/>
    </source>
</evidence>
<protein>
    <submittedName>
        <fullName evidence="2">Uncharacterized protein</fullName>
    </submittedName>
</protein>
<evidence type="ECO:0000313" key="2">
    <source>
        <dbReference type="EMBL" id="RIA97194.1"/>
    </source>
</evidence>
<proteinExistence type="predicted"/>
<dbReference type="OrthoDB" id="2440646at2759"/>
<keyword evidence="3" id="KW-1185">Reference proteome</keyword>
<sequence>MVRKARSDKKGTTCKHCGRECSTPQKLREHLKRKNPCKPLQKQKEVASIQTPIQVPIQEANQQASEIKAQVESSSVNMSNKKKPHVVIPTSVPELEPEKEAPVLGVDYITEEEAKNWISPNAQKPRERIKTWGARLQKRWNELDLGVEPCEANDLDGCKTLFHDLELNDPEAVRLPTLKELEKYEKISEPKAGPGPRTQAHRNDKSKNLINKEFERLGEITDEQERDLEFREQEELGTALKRRAIAVHRAKVPRSHPDNGSDIRKMLESRRKQFKELLEKEFDKRGQFKFALCSLTKFLIDDKPGNEKQGKKNSRTDWLRNKQIIVYNRAEIDDYLSDAFEQILYQVEERGGKSNT</sequence>
<accession>A0A397TQN6</accession>
<comment type="caution">
    <text evidence="2">The sequence shown here is derived from an EMBL/GenBank/DDBJ whole genome shotgun (WGS) entry which is preliminary data.</text>
</comment>
<dbReference type="AlphaFoldDB" id="A0A397TQN6"/>
<dbReference type="Proteomes" id="UP000265703">
    <property type="component" value="Unassembled WGS sequence"/>
</dbReference>